<dbReference type="InterPro" id="IPR050595">
    <property type="entry name" value="Bact_response_regulator"/>
</dbReference>
<feature type="modified residue" description="4-aspartylphosphate" evidence="4">
    <location>
        <position position="52"/>
    </location>
</feature>
<evidence type="ECO:0000259" key="5">
    <source>
        <dbReference type="PROSITE" id="PS50110"/>
    </source>
</evidence>
<dbReference type="AlphaFoldDB" id="A0A151AT71"/>
<evidence type="ECO:0000256" key="2">
    <source>
        <dbReference type="ARBA" id="ARBA00022553"/>
    </source>
</evidence>
<comment type="caution">
    <text evidence="6">The sequence shown here is derived from an EMBL/GenBank/DDBJ whole genome shotgun (WGS) entry which is preliminary data.</text>
</comment>
<gene>
    <name evidence="6" type="ORF">MOMUL_30250</name>
</gene>
<keyword evidence="7" id="KW-1185">Reference proteome</keyword>
<dbReference type="SMART" id="SM00448">
    <property type="entry name" value="REC"/>
    <property type="match status" value="1"/>
</dbReference>
<dbReference type="GO" id="GO:0000160">
    <property type="term" value="P:phosphorelay signal transduction system"/>
    <property type="evidence" value="ECO:0007669"/>
    <property type="project" value="InterPro"/>
</dbReference>
<evidence type="ECO:0000313" key="7">
    <source>
        <dbReference type="Proteomes" id="UP000075670"/>
    </source>
</evidence>
<evidence type="ECO:0000256" key="4">
    <source>
        <dbReference type="PROSITE-ProRule" id="PRU00169"/>
    </source>
</evidence>
<keyword evidence="2 4" id="KW-0597">Phosphoprotein</keyword>
<feature type="domain" description="Response regulatory" evidence="5">
    <location>
        <begin position="3"/>
        <end position="119"/>
    </location>
</feature>
<comment type="function">
    <text evidence="3">May play the central regulatory role in sporulation. It may be an element of the effector pathway responsible for the activation of sporulation genes in response to nutritional stress. Spo0A may act in concert with spo0H (a sigma factor) to control the expression of some genes that are critical to the sporulation process.</text>
</comment>
<accession>A0A151AT71</accession>
<dbReference type="CDD" id="cd17546">
    <property type="entry name" value="REC_hyHK_CKI1_RcsC-like"/>
    <property type="match status" value="1"/>
</dbReference>
<dbReference type="Proteomes" id="UP000075670">
    <property type="component" value="Unassembled WGS sequence"/>
</dbReference>
<dbReference type="PANTHER" id="PTHR44591">
    <property type="entry name" value="STRESS RESPONSE REGULATOR PROTEIN 1"/>
    <property type="match status" value="1"/>
</dbReference>
<sequence length="132" mass="14619">MARVLIVDDSSAVRAYHASILVKDGHQVDFADNGYEGLEKFCAADYDVVLVDVNMPRMHGYDMVRAIRRNERSQKVGIVVVSTEADSKDMVEGYKAGADLYMVKPVKPEELKRVCIMFSRTKGEGNDTGEGA</sequence>
<reference evidence="6 7" key="1">
    <citation type="submission" date="2016-02" db="EMBL/GenBank/DDBJ databases">
        <title>Genome sequence of Moorella mulderi DSM 14980.</title>
        <authorList>
            <person name="Poehlein A."/>
            <person name="Daniel R."/>
        </authorList>
    </citation>
    <scope>NUCLEOTIDE SEQUENCE [LARGE SCALE GENOMIC DNA]</scope>
    <source>
        <strain evidence="6 7">DSM 14980</strain>
    </source>
</reference>
<proteinExistence type="predicted"/>
<dbReference type="PATRIC" id="fig|1122241.3.peg.3228"/>
<evidence type="ECO:0000313" key="6">
    <source>
        <dbReference type="EMBL" id="KYH30587.1"/>
    </source>
</evidence>
<dbReference type="PROSITE" id="PS50110">
    <property type="entry name" value="RESPONSE_REGULATORY"/>
    <property type="match status" value="1"/>
</dbReference>
<dbReference type="EMBL" id="LTBC01000028">
    <property type="protein sequence ID" value="KYH30587.1"/>
    <property type="molecule type" value="Genomic_DNA"/>
</dbReference>
<dbReference type="InterPro" id="IPR011006">
    <property type="entry name" value="CheY-like_superfamily"/>
</dbReference>
<dbReference type="Gene3D" id="3.40.50.2300">
    <property type="match status" value="1"/>
</dbReference>
<dbReference type="SUPFAM" id="SSF52172">
    <property type="entry name" value="CheY-like"/>
    <property type="match status" value="1"/>
</dbReference>
<dbReference type="PANTHER" id="PTHR44591:SF25">
    <property type="entry name" value="CHEMOTAXIS TWO-COMPONENT RESPONSE REGULATOR"/>
    <property type="match status" value="1"/>
</dbReference>
<dbReference type="RefSeq" id="WP_062286159.1">
    <property type="nucleotide sequence ID" value="NZ_LTBC01000028.1"/>
</dbReference>
<dbReference type="OrthoDB" id="9790669at2"/>
<name>A0A151AT71_9FIRM</name>
<evidence type="ECO:0000256" key="3">
    <source>
        <dbReference type="ARBA" id="ARBA00024867"/>
    </source>
</evidence>
<organism evidence="6 7">
    <name type="scientific">Moorella mulderi DSM 14980</name>
    <dbReference type="NCBI Taxonomy" id="1122241"/>
    <lineage>
        <taxon>Bacteria</taxon>
        <taxon>Bacillati</taxon>
        <taxon>Bacillota</taxon>
        <taxon>Clostridia</taxon>
        <taxon>Neomoorellales</taxon>
        <taxon>Neomoorellaceae</taxon>
        <taxon>Neomoorella</taxon>
    </lineage>
</organism>
<dbReference type="InterPro" id="IPR001789">
    <property type="entry name" value="Sig_transdc_resp-reg_receiver"/>
</dbReference>
<evidence type="ECO:0000256" key="1">
    <source>
        <dbReference type="ARBA" id="ARBA00018672"/>
    </source>
</evidence>
<protein>
    <recommendedName>
        <fullName evidence="1">Stage 0 sporulation protein A homolog</fullName>
    </recommendedName>
</protein>
<dbReference type="Pfam" id="PF00072">
    <property type="entry name" value="Response_reg"/>
    <property type="match status" value="1"/>
</dbReference>